<proteinExistence type="predicted"/>
<sequence length="109" mass="11886">MAEAALDGVLDGAALRALSPAEALERVRGVLGLGPFAAELVVIRGANAPDVVPQNEGRLSAELVEQYGDDRPVAEITDAWRPFRSWASVHLRALREYRTREIERGRPSP</sequence>
<dbReference type="InterPro" id="IPR011257">
    <property type="entry name" value="DNA_glycosylase"/>
</dbReference>
<reference evidence="2" key="1">
    <citation type="journal article" date="2019" name="Int. J. Syst. Evol. Microbiol.">
        <title>The Global Catalogue of Microorganisms (GCM) 10K type strain sequencing project: providing services to taxonomists for standard genome sequencing and annotation.</title>
        <authorList>
            <consortium name="The Broad Institute Genomics Platform"/>
            <consortium name="The Broad Institute Genome Sequencing Center for Infectious Disease"/>
            <person name="Wu L."/>
            <person name="Ma J."/>
        </authorList>
    </citation>
    <scope>NUCLEOTIDE SEQUENCE [LARGE SCALE GENOMIC DNA]</scope>
    <source>
        <strain evidence="2">NBRC 108728</strain>
    </source>
</reference>
<accession>A0ABN6Y817</accession>
<dbReference type="Gene3D" id="1.10.1670.40">
    <property type="match status" value="1"/>
</dbReference>
<gene>
    <name evidence="1" type="ORF">GCM10025867_43210</name>
</gene>
<dbReference type="RefSeq" id="WP_286344716.1">
    <property type="nucleotide sequence ID" value="NZ_AP027732.1"/>
</dbReference>
<dbReference type="Proteomes" id="UP001321486">
    <property type="component" value="Chromosome"/>
</dbReference>
<evidence type="ECO:0000313" key="2">
    <source>
        <dbReference type="Proteomes" id="UP001321486"/>
    </source>
</evidence>
<dbReference type="SUPFAM" id="SSF48150">
    <property type="entry name" value="DNA-glycosylase"/>
    <property type="match status" value="1"/>
</dbReference>
<organism evidence="1 2">
    <name type="scientific">Frondihabitans sucicola</name>
    <dbReference type="NCBI Taxonomy" id="1268041"/>
    <lineage>
        <taxon>Bacteria</taxon>
        <taxon>Bacillati</taxon>
        <taxon>Actinomycetota</taxon>
        <taxon>Actinomycetes</taxon>
        <taxon>Micrococcales</taxon>
        <taxon>Microbacteriaceae</taxon>
        <taxon>Frondihabitans</taxon>
    </lineage>
</organism>
<evidence type="ECO:0008006" key="3">
    <source>
        <dbReference type="Google" id="ProtNLM"/>
    </source>
</evidence>
<evidence type="ECO:0000313" key="1">
    <source>
        <dbReference type="EMBL" id="BDZ52080.1"/>
    </source>
</evidence>
<dbReference type="EMBL" id="AP027732">
    <property type="protein sequence ID" value="BDZ52080.1"/>
    <property type="molecule type" value="Genomic_DNA"/>
</dbReference>
<protein>
    <recommendedName>
        <fullName evidence="3">DNA-3-methyladenine glycosylase 2 family protein</fullName>
    </recommendedName>
</protein>
<dbReference type="Gene3D" id="1.10.340.30">
    <property type="entry name" value="Hypothetical protein, domain 2"/>
    <property type="match status" value="1"/>
</dbReference>
<keyword evidence="2" id="KW-1185">Reference proteome</keyword>
<name>A0ABN6Y817_9MICO</name>